<dbReference type="STRING" id="1798508.A3A35_00855"/>
<organism evidence="2 3">
    <name type="scientific">Candidatus Kaiserbacteria bacterium RIFCSPLOWO2_01_FULL_51_21</name>
    <dbReference type="NCBI Taxonomy" id="1798508"/>
    <lineage>
        <taxon>Bacteria</taxon>
        <taxon>Candidatus Kaiseribacteriota</taxon>
    </lineage>
</organism>
<dbReference type="EMBL" id="MFLV01000011">
    <property type="protein sequence ID" value="OGG71695.1"/>
    <property type="molecule type" value="Genomic_DNA"/>
</dbReference>
<dbReference type="AlphaFoldDB" id="A0A1F6EDE7"/>
<keyword evidence="1" id="KW-1133">Transmembrane helix</keyword>
<reference evidence="2 3" key="1">
    <citation type="journal article" date="2016" name="Nat. Commun.">
        <title>Thousands of microbial genomes shed light on interconnected biogeochemical processes in an aquifer system.</title>
        <authorList>
            <person name="Anantharaman K."/>
            <person name="Brown C.T."/>
            <person name="Hug L.A."/>
            <person name="Sharon I."/>
            <person name="Castelle C.J."/>
            <person name="Probst A.J."/>
            <person name="Thomas B.C."/>
            <person name="Singh A."/>
            <person name="Wilkins M.J."/>
            <person name="Karaoz U."/>
            <person name="Brodie E.L."/>
            <person name="Williams K.H."/>
            <person name="Hubbard S.S."/>
            <person name="Banfield J.F."/>
        </authorList>
    </citation>
    <scope>NUCLEOTIDE SEQUENCE [LARGE SCALE GENOMIC DNA]</scope>
</reference>
<dbReference type="Proteomes" id="UP000179115">
    <property type="component" value="Unassembled WGS sequence"/>
</dbReference>
<sequence length="119" mass="13129">MDAAPLEPGSNNLSNSSKSMRPLMLAAACLLLAVLFIVGYQFLQTKNRQASLEEALMSQKLTDEQKLLLMQDLEERTKDVAPLSETEKLKLIQQNQKESAAPPLSDAEKIRLIEPSGGF</sequence>
<accession>A0A1F6EDE7</accession>
<feature type="transmembrane region" description="Helical" evidence="1">
    <location>
        <begin position="23"/>
        <end position="43"/>
    </location>
</feature>
<comment type="caution">
    <text evidence="2">The sequence shown here is derived from an EMBL/GenBank/DDBJ whole genome shotgun (WGS) entry which is preliminary data.</text>
</comment>
<proteinExistence type="predicted"/>
<keyword evidence="1" id="KW-0472">Membrane</keyword>
<name>A0A1F6EDE7_9BACT</name>
<gene>
    <name evidence="2" type="ORF">A3A35_00855</name>
</gene>
<keyword evidence="1" id="KW-0812">Transmembrane</keyword>
<evidence type="ECO:0000313" key="2">
    <source>
        <dbReference type="EMBL" id="OGG71695.1"/>
    </source>
</evidence>
<protein>
    <submittedName>
        <fullName evidence="2">Uncharacterized protein</fullName>
    </submittedName>
</protein>
<evidence type="ECO:0000256" key="1">
    <source>
        <dbReference type="SAM" id="Phobius"/>
    </source>
</evidence>
<evidence type="ECO:0000313" key="3">
    <source>
        <dbReference type="Proteomes" id="UP000179115"/>
    </source>
</evidence>